<evidence type="ECO:0000256" key="1">
    <source>
        <dbReference type="SAM" id="Phobius"/>
    </source>
</evidence>
<feature type="transmembrane region" description="Helical" evidence="1">
    <location>
        <begin position="6"/>
        <end position="26"/>
    </location>
</feature>
<sequence length="130" mass="15003">MCPKNSKSLVASFEFVSIYFMIKIIVNYKKNQVNCCKKQKAEHDCVSLFLLQNIIAKILSILLFCYKEIDPLNLSNQNYMLKNKKNRKLMLRMNSIFLIFFSLKGMTNAAASMYKMAFDGATIDKGFLES</sequence>
<evidence type="ECO:0000313" key="2">
    <source>
        <dbReference type="EMBL" id="RNA09621.1"/>
    </source>
</evidence>
<name>A0A3M7QF09_BRAPC</name>
<comment type="caution">
    <text evidence="2">The sequence shown here is derived from an EMBL/GenBank/DDBJ whole genome shotgun (WGS) entry which is preliminary data.</text>
</comment>
<protein>
    <submittedName>
        <fullName evidence="2">Uncharacterized protein</fullName>
    </submittedName>
</protein>
<proteinExistence type="predicted"/>
<keyword evidence="3" id="KW-1185">Reference proteome</keyword>
<keyword evidence="1" id="KW-1133">Transmembrane helix</keyword>
<organism evidence="2 3">
    <name type="scientific">Brachionus plicatilis</name>
    <name type="common">Marine rotifer</name>
    <name type="synonym">Brachionus muelleri</name>
    <dbReference type="NCBI Taxonomy" id="10195"/>
    <lineage>
        <taxon>Eukaryota</taxon>
        <taxon>Metazoa</taxon>
        <taxon>Spiralia</taxon>
        <taxon>Gnathifera</taxon>
        <taxon>Rotifera</taxon>
        <taxon>Eurotatoria</taxon>
        <taxon>Monogononta</taxon>
        <taxon>Pseudotrocha</taxon>
        <taxon>Ploima</taxon>
        <taxon>Brachionidae</taxon>
        <taxon>Brachionus</taxon>
    </lineage>
</organism>
<dbReference type="AlphaFoldDB" id="A0A3M7QF09"/>
<feature type="transmembrane region" description="Helical" evidence="1">
    <location>
        <begin position="89"/>
        <end position="106"/>
    </location>
</feature>
<dbReference type="EMBL" id="REGN01006423">
    <property type="protein sequence ID" value="RNA09621.1"/>
    <property type="molecule type" value="Genomic_DNA"/>
</dbReference>
<evidence type="ECO:0000313" key="3">
    <source>
        <dbReference type="Proteomes" id="UP000276133"/>
    </source>
</evidence>
<dbReference type="Proteomes" id="UP000276133">
    <property type="component" value="Unassembled WGS sequence"/>
</dbReference>
<accession>A0A3M7QF09</accession>
<gene>
    <name evidence="2" type="ORF">BpHYR1_010404</name>
</gene>
<keyword evidence="1" id="KW-0812">Transmembrane</keyword>
<keyword evidence="1" id="KW-0472">Membrane</keyword>
<reference evidence="2 3" key="1">
    <citation type="journal article" date="2018" name="Sci. Rep.">
        <title>Genomic signatures of local adaptation to the degree of environmental predictability in rotifers.</title>
        <authorList>
            <person name="Franch-Gras L."/>
            <person name="Hahn C."/>
            <person name="Garcia-Roger E.M."/>
            <person name="Carmona M.J."/>
            <person name="Serra M."/>
            <person name="Gomez A."/>
        </authorList>
    </citation>
    <scope>NUCLEOTIDE SEQUENCE [LARGE SCALE GENOMIC DNA]</scope>
    <source>
        <strain evidence="2">HYR1</strain>
    </source>
</reference>